<dbReference type="Pfam" id="PF13439">
    <property type="entry name" value="Glyco_transf_4"/>
    <property type="match status" value="1"/>
</dbReference>
<reference evidence="4 5" key="1">
    <citation type="journal article" date="2016" name="Nat. Commun.">
        <title>Thousands of microbial genomes shed light on interconnected biogeochemical processes in an aquifer system.</title>
        <authorList>
            <person name="Anantharaman K."/>
            <person name="Brown C.T."/>
            <person name="Hug L.A."/>
            <person name="Sharon I."/>
            <person name="Castelle C.J."/>
            <person name="Probst A.J."/>
            <person name="Thomas B.C."/>
            <person name="Singh A."/>
            <person name="Wilkins M.J."/>
            <person name="Karaoz U."/>
            <person name="Brodie E.L."/>
            <person name="Williams K.H."/>
            <person name="Hubbard S.S."/>
            <person name="Banfield J.F."/>
        </authorList>
    </citation>
    <scope>NUCLEOTIDE SEQUENCE [LARGE SCALE GENOMIC DNA]</scope>
</reference>
<feature type="domain" description="Glycosyl transferase family 1" evidence="2">
    <location>
        <begin position="191"/>
        <end position="337"/>
    </location>
</feature>
<dbReference type="InterPro" id="IPR028098">
    <property type="entry name" value="Glyco_trans_4-like_N"/>
</dbReference>
<evidence type="ECO:0000256" key="1">
    <source>
        <dbReference type="ARBA" id="ARBA00022679"/>
    </source>
</evidence>
<evidence type="ECO:0000259" key="3">
    <source>
        <dbReference type="Pfam" id="PF13439"/>
    </source>
</evidence>
<accession>A0A1F5P377</accession>
<evidence type="ECO:0000313" key="5">
    <source>
        <dbReference type="Proteomes" id="UP000176339"/>
    </source>
</evidence>
<dbReference type="CDD" id="cd03809">
    <property type="entry name" value="GT4_MtfB-like"/>
    <property type="match status" value="1"/>
</dbReference>
<protein>
    <recommendedName>
        <fullName evidence="6">Glycosyl transferase family 1 domain-containing protein</fullName>
    </recommendedName>
</protein>
<evidence type="ECO:0000259" key="2">
    <source>
        <dbReference type="Pfam" id="PF00534"/>
    </source>
</evidence>
<name>A0A1F5P377_9BACT</name>
<evidence type="ECO:0000313" key="4">
    <source>
        <dbReference type="EMBL" id="OGE84328.1"/>
    </source>
</evidence>
<feature type="domain" description="Glycosyltransferase subfamily 4-like N-terminal" evidence="3">
    <location>
        <begin position="16"/>
        <end position="175"/>
    </location>
</feature>
<dbReference type="Proteomes" id="UP000176339">
    <property type="component" value="Unassembled WGS sequence"/>
</dbReference>
<dbReference type="AlphaFoldDB" id="A0A1F5P377"/>
<keyword evidence="1" id="KW-0808">Transferase</keyword>
<dbReference type="GO" id="GO:0009103">
    <property type="term" value="P:lipopolysaccharide biosynthetic process"/>
    <property type="evidence" value="ECO:0007669"/>
    <property type="project" value="TreeGrafter"/>
</dbReference>
<gene>
    <name evidence="4" type="ORF">A2846_03785</name>
</gene>
<dbReference type="PANTHER" id="PTHR46401:SF2">
    <property type="entry name" value="GLYCOSYLTRANSFERASE WBBK-RELATED"/>
    <property type="match status" value="1"/>
</dbReference>
<comment type="caution">
    <text evidence="4">The sequence shown here is derived from an EMBL/GenBank/DDBJ whole genome shotgun (WGS) entry which is preliminary data.</text>
</comment>
<dbReference type="Pfam" id="PF00534">
    <property type="entry name" value="Glycos_transf_1"/>
    <property type="match status" value="1"/>
</dbReference>
<dbReference type="Gene3D" id="3.40.50.2000">
    <property type="entry name" value="Glycogen Phosphorylase B"/>
    <property type="match status" value="2"/>
</dbReference>
<proteinExistence type="predicted"/>
<dbReference type="PANTHER" id="PTHR46401">
    <property type="entry name" value="GLYCOSYLTRANSFERASE WBBK-RELATED"/>
    <property type="match status" value="1"/>
</dbReference>
<organism evidence="4 5">
    <name type="scientific">Candidatus Doudnabacteria bacterium RIFCSPHIGHO2_01_FULL_49_9</name>
    <dbReference type="NCBI Taxonomy" id="1817827"/>
    <lineage>
        <taxon>Bacteria</taxon>
        <taxon>Candidatus Doudnaibacteriota</taxon>
    </lineage>
</organism>
<evidence type="ECO:0008006" key="6">
    <source>
        <dbReference type="Google" id="ProtNLM"/>
    </source>
</evidence>
<dbReference type="GO" id="GO:0016757">
    <property type="term" value="F:glycosyltransferase activity"/>
    <property type="evidence" value="ECO:0007669"/>
    <property type="project" value="InterPro"/>
</dbReference>
<dbReference type="InterPro" id="IPR001296">
    <property type="entry name" value="Glyco_trans_1"/>
</dbReference>
<sequence length="366" mass="42163">MVLGIDASQANRKIRSGTEWYAWHLIKEFKKLASGRTDLEVRLYTRDELQTDLAQGLPSNFQVKVLTWPLRYFWGQIRLSLEMLFNPPDILFCPAHTIPFFHPKKIFTTLHDVGFEDYPELYTKLSLWYHRWASSHAVKSATRIFTVSEFSKERIVENYGEELESKIVITYLAVDNHLSIDKWLSRLEKYGLQKQNYLLYVGRLEPKKNILNLTKGYEMSGDQIPLVLAGRKIDISDVETYLADKPELKMRIKFLGYFDESDKQALYAGAKLFLFPTLYEGFGLPILEAQAAGTPVVTSNTASNPEIAGNGAILVNPDSPHEIGEAINKLVLDENLRGEKIRLGYENVKRFNWDRTARTTWETFLK</sequence>
<dbReference type="EMBL" id="MFEN01000017">
    <property type="protein sequence ID" value="OGE84328.1"/>
    <property type="molecule type" value="Genomic_DNA"/>
</dbReference>
<dbReference type="SUPFAM" id="SSF53756">
    <property type="entry name" value="UDP-Glycosyltransferase/glycogen phosphorylase"/>
    <property type="match status" value="1"/>
</dbReference>